<evidence type="ECO:0000313" key="8">
    <source>
        <dbReference type="EMBL" id="MBR0656482.1"/>
    </source>
</evidence>
<evidence type="ECO:0000256" key="1">
    <source>
        <dbReference type="ARBA" id="ARBA00022452"/>
    </source>
</evidence>
<feature type="region of interest" description="Disordered" evidence="4">
    <location>
        <begin position="35"/>
        <end position="71"/>
    </location>
</feature>
<dbReference type="GO" id="GO:0046819">
    <property type="term" value="P:protein secretion by the type V secretion system"/>
    <property type="evidence" value="ECO:0007669"/>
    <property type="project" value="TreeGrafter"/>
</dbReference>
<dbReference type="GO" id="GO:0008320">
    <property type="term" value="F:protein transmembrane transporter activity"/>
    <property type="evidence" value="ECO:0007669"/>
    <property type="project" value="TreeGrafter"/>
</dbReference>
<keyword evidence="9" id="KW-1185">Reference proteome</keyword>
<dbReference type="AlphaFoldDB" id="A0AAF1JXX9"/>
<dbReference type="Proteomes" id="UP001196068">
    <property type="component" value="Unassembled WGS sequence"/>
</dbReference>
<evidence type="ECO:0000259" key="7">
    <source>
        <dbReference type="Pfam" id="PF08479"/>
    </source>
</evidence>
<evidence type="ECO:0000256" key="3">
    <source>
        <dbReference type="ARBA" id="ARBA00023237"/>
    </source>
</evidence>
<dbReference type="EMBL" id="JAAEDH010000018">
    <property type="protein sequence ID" value="MBR0656482.1"/>
    <property type="molecule type" value="Genomic_DNA"/>
</dbReference>
<dbReference type="InterPro" id="IPR013686">
    <property type="entry name" value="Polypept-transport_assoc_ShlB"/>
</dbReference>
<organism evidence="8 9">
    <name type="scientific">Plastoroseomonas arctica</name>
    <dbReference type="NCBI Taxonomy" id="1509237"/>
    <lineage>
        <taxon>Bacteria</taxon>
        <taxon>Pseudomonadati</taxon>
        <taxon>Pseudomonadota</taxon>
        <taxon>Alphaproteobacteria</taxon>
        <taxon>Acetobacterales</taxon>
        <taxon>Acetobacteraceae</taxon>
        <taxon>Plastoroseomonas</taxon>
    </lineage>
</organism>
<dbReference type="PANTHER" id="PTHR34597:SF6">
    <property type="entry name" value="BLR6126 PROTEIN"/>
    <property type="match status" value="1"/>
</dbReference>
<evidence type="ECO:0000256" key="4">
    <source>
        <dbReference type="SAM" id="MobiDB-lite"/>
    </source>
</evidence>
<proteinExistence type="predicted"/>
<feature type="signal peptide" evidence="5">
    <location>
        <begin position="1"/>
        <end position="30"/>
    </location>
</feature>
<reference evidence="8" key="2">
    <citation type="journal article" date="2021" name="Syst. Appl. Microbiol.">
        <title>Roseomonas hellenica sp. nov., isolated from roots of wild-growing Alkanna tinctoria.</title>
        <authorList>
            <person name="Rat A."/>
            <person name="Naranjo H.D."/>
            <person name="Lebbe L."/>
            <person name="Cnockaert M."/>
            <person name="Krigas N."/>
            <person name="Grigoriadou K."/>
            <person name="Maloupa E."/>
            <person name="Willems A."/>
        </authorList>
    </citation>
    <scope>NUCLEOTIDE SEQUENCE</scope>
    <source>
        <strain evidence="8">LMG 28251</strain>
    </source>
</reference>
<accession>A0AAF1JXX9</accession>
<dbReference type="RefSeq" id="WP_211875341.1">
    <property type="nucleotide sequence ID" value="NZ_JAAEDH010000018.1"/>
</dbReference>
<feature type="domain" description="Polypeptide-transport-associated ShlB-type" evidence="7">
    <location>
        <begin position="75"/>
        <end position="148"/>
    </location>
</feature>
<feature type="compositionally biased region" description="Pro residues" evidence="4">
    <location>
        <begin position="48"/>
        <end position="62"/>
    </location>
</feature>
<dbReference type="Pfam" id="PF08479">
    <property type="entry name" value="POTRA_2"/>
    <property type="match status" value="1"/>
</dbReference>
<dbReference type="Gene3D" id="3.10.20.310">
    <property type="entry name" value="membrane protein fhac"/>
    <property type="match status" value="1"/>
</dbReference>
<dbReference type="Pfam" id="PF03865">
    <property type="entry name" value="ShlB"/>
    <property type="match status" value="1"/>
</dbReference>
<reference evidence="8" key="1">
    <citation type="submission" date="2020-01" db="EMBL/GenBank/DDBJ databases">
        <authorList>
            <person name="Rat A."/>
        </authorList>
    </citation>
    <scope>NUCLEOTIDE SEQUENCE</scope>
    <source>
        <strain evidence="8">LMG 28251</strain>
    </source>
</reference>
<dbReference type="PANTHER" id="PTHR34597">
    <property type="entry name" value="SLR1661 PROTEIN"/>
    <property type="match status" value="1"/>
</dbReference>
<keyword evidence="3" id="KW-0998">Cell outer membrane</keyword>
<evidence type="ECO:0000259" key="6">
    <source>
        <dbReference type="Pfam" id="PF03865"/>
    </source>
</evidence>
<keyword evidence="5" id="KW-0732">Signal</keyword>
<dbReference type="InterPro" id="IPR005565">
    <property type="entry name" value="Hemolysn_activator_HlyB_C"/>
</dbReference>
<keyword evidence="1" id="KW-0472">Membrane</keyword>
<sequence>MNRSTGTRVAMAAGFAAVLAGGAVGQSAMAQTAPIVPQGSPIPRVAPVEPPRVGPGIAPAPTPGLSTAGQSGNVTVRSVRVEGATAFPEARLLGEAGGPLVGPAVPVANLEAARAAILALYRNEGYVFSTVDAVLAPNGVLRLVVGEGQITEVQLDGDIGPAATQLLRFLDRLKEARPLDIATLERWLLLAQEIPGVTLRTVLRPAGTAPGSLVLVARVSRAPVSGFVTADNRAFRLTGPEQALGVVQLNSFTQFAERTEVSLLYGAQSTQLFGQIASEFYLGGSGLRMRLYGGRGEARPSGVLNAIGYEGTTTVAGVSLNYPVLRRRAYSLNIVAGFDLLDSEITIGSGNGGDVRLSRDQLRILRLGAEGAIYDLLLGASRPASNTLQLRLSRGLDAFGATGSNDRDAGRQGFEPAFTAVAFDATRVQTLFSPWDGATVALQGTVAGQWSDDILPLAEKFFLGGSRLGRGFYAGEVTGDRALAGSVELQLGFGFDQTVFGRSVRLAPLFYVFHDRGRTWENRSVDPDRRIASSGAGIRLGIDEVAELQIEGVRRETRRPNGNATPALHEDAIYWRVLARF</sequence>
<comment type="caution">
    <text evidence="8">The sequence shown here is derived from an EMBL/GenBank/DDBJ whole genome shotgun (WGS) entry which is preliminary data.</text>
</comment>
<feature type="chain" id="PRO_5042007485" evidence="5">
    <location>
        <begin position="31"/>
        <end position="581"/>
    </location>
</feature>
<evidence type="ECO:0000256" key="5">
    <source>
        <dbReference type="SAM" id="SignalP"/>
    </source>
</evidence>
<evidence type="ECO:0000256" key="2">
    <source>
        <dbReference type="ARBA" id="ARBA00022692"/>
    </source>
</evidence>
<keyword evidence="1" id="KW-1134">Transmembrane beta strand</keyword>
<keyword evidence="2" id="KW-0812">Transmembrane</keyword>
<dbReference type="InterPro" id="IPR051544">
    <property type="entry name" value="TPS_OM_transporter"/>
</dbReference>
<feature type="domain" description="Haemolysin activator HlyB C-terminal" evidence="6">
    <location>
        <begin position="212"/>
        <end position="540"/>
    </location>
</feature>
<dbReference type="Gene3D" id="2.40.160.50">
    <property type="entry name" value="membrane protein fhac: a member of the omp85/tpsb transporter family"/>
    <property type="match status" value="1"/>
</dbReference>
<protein>
    <submittedName>
        <fullName evidence="8">ShlB/FhaC/HecB family hemolysin secretion/activation protein</fullName>
    </submittedName>
</protein>
<evidence type="ECO:0000313" key="9">
    <source>
        <dbReference type="Proteomes" id="UP001196068"/>
    </source>
</evidence>
<gene>
    <name evidence="8" type="ORF">GXW79_15485</name>
</gene>
<dbReference type="GO" id="GO:0098046">
    <property type="term" value="C:type V protein secretion system complex"/>
    <property type="evidence" value="ECO:0007669"/>
    <property type="project" value="TreeGrafter"/>
</dbReference>
<name>A0AAF1JXX9_9PROT</name>